<evidence type="ECO:0000313" key="3">
    <source>
        <dbReference type="Proteomes" id="UP000179243"/>
    </source>
</evidence>
<dbReference type="Pfam" id="PF00970">
    <property type="entry name" value="FAD_binding_6"/>
    <property type="match status" value="1"/>
</dbReference>
<dbReference type="InterPro" id="IPR050415">
    <property type="entry name" value="MRET"/>
</dbReference>
<protein>
    <recommendedName>
        <fullName evidence="1">FAD-binding FR-type domain-containing protein</fullName>
    </recommendedName>
</protein>
<dbReference type="SUPFAM" id="SSF52343">
    <property type="entry name" value="Ferredoxin reductase-like, C-terminal NADP-linked domain"/>
    <property type="match status" value="1"/>
</dbReference>
<dbReference type="PROSITE" id="PS51384">
    <property type="entry name" value="FAD_FR"/>
    <property type="match status" value="1"/>
</dbReference>
<evidence type="ECO:0000259" key="1">
    <source>
        <dbReference type="PROSITE" id="PS51384"/>
    </source>
</evidence>
<gene>
    <name evidence="2" type="ORF">A2519_13635</name>
</gene>
<dbReference type="InterPro" id="IPR017927">
    <property type="entry name" value="FAD-bd_FR_type"/>
</dbReference>
<feature type="domain" description="FAD-binding FR-type" evidence="1">
    <location>
        <begin position="2"/>
        <end position="107"/>
    </location>
</feature>
<organism evidence="2 3">
    <name type="scientific">Candidatus Raymondbacteria bacterium RIFOXYD12_FULL_49_13</name>
    <dbReference type="NCBI Taxonomy" id="1817890"/>
    <lineage>
        <taxon>Bacteria</taxon>
        <taxon>Raymondiibacteriota</taxon>
    </lineage>
</organism>
<dbReference type="InterPro" id="IPR001709">
    <property type="entry name" value="Flavoprot_Pyr_Nucl_cyt_Rdtase"/>
</dbReference>
<accession>A0A1F7FK19</accession>
<dbReference type="GO" id="GO:0016491">
    <property type="term" value="F:oxidoreductase activity"/>
    <property type="evidence" value="ECO:0007669"/>
    <property type="project" value="InterPro"/>
</dbReference>
<dbReference type="InterPro" id="IPR039261">
    <property type="entry name" value="FNR_nucleotide-bd"/>
</dbReference>
<dbReference type="PRINTS" id="PR00371">
    <property type="entry name" value="FPNCR"/>
</dbReference>
<dbReference type="SUPFAM" id="SSF63380">
    <property type="entry name" value="Riboflavin synthase domain-like"/>
    <property type="match status" value="1"/>
</dbReference>
<dbReference type="PANTHER" id="PTHR47354">
    <property type="entry name" value="NADH OXIDOREDUCTASE HCR"/>
    <property type="match status" value="1"/>
</dbReference>
<dbReference type="InterPro" id="IPR008333">
    <property type="entry name" value="Cbr1-like_FAD-bd_dom"/>
</dbReference>
<dbReference type="AlphaFoldDB" id="A0A1F7FK19"/>
<dbReference type="Gene3D" id="2.40.30.10">
    <property type="entry name" value="Translation factors"/>
    <property type="match status" value="1"/>
</dbReference>
<dbReference type="Pfam" id="PF00175">
    <property type="entry name" value="NAD_binding_1"/>
    <property type="match status" value="1"/>
</dbReference>
<dbReference type="EMBL" id="MFYX01000015">
    <property type="protein sequence ID" value="OGK07010.1"/>
    <property type="molecule type" value="Genomic_DNA"/>
</dbReference>
<reference evidence="2 3" key="1">
    <citation type="journal article" date="2016" name="Nat. Commun.">
        <title>Thousands of microbial genomes shed light on interconnected biogeochemical processes in an aquifer system.</title>
        <authorList>
            <person name="Anantharaman K."/>
            <person name="Brown C.T."/>
            <person name="Hug L.A."/>
            <person name="Sharon I."/>
            <person name="Castelle C.J."/>
            <person name="Probst A.J."/>
            <person name="Thomas B.C."/>
            <person name="Singh A."/>
            <person name="Wilkins M.J."/>
            <person name="Karaoz U."/>
            <person name="Brodie E.L."/>
            <person name="Williams K.H."/>
            <person name="Hubbard S.S."/>
            <person name="Banfield J.F."/>
        </authorList>
    </citation>
    <scope>NUCLEOTIDE SEQUENCE [LARGE SCALE GENOMIC DNA]</scope>
</reference>
<dbReference type="InterPro" id="IPR017938">
    <property type="entry name" value="Riboflavin_synthase-like_b-brl"/>
</dbReference>
<dbReference type="InterPro" id="IPR001433">
    <property type="entry name" value="OxRdtase_FAD/NAD-bd"/>
</dbReference>
<name>A0A1F7FK19_UNCRA</name>
<dbReference type="Gene3D" id="3.40.50.80">
    <property type="entry name" value="Nucleotide-binding domain of ferredoxin-NADP reductase (FNR) module"/>
    <property type="match status" value="1"/>
</dbReference>
<proteinExistence type="predicted"/>
<comment type="caution">
    <text evidence="2">The sequence shown here is derived from an EMBL/GenBank/DDBJ whole genome shotgun (WGS) entry which is preliminary data.</text>
</comment>
<dbReference type="PRINTS" id="PR00410">
    <property type="entry name" value="PHEHYDRXLASE"/>
</dbReference>
<sequence length="239" mass="26934">MAEEHAGVVREKKALTHDIVNLRIQLREPDHMVFRAGQIIRLSSQPYGDKPSVTRTYSIGSLPSDAGFIELNIKRAPDGVCTTWVFDHLQEGQDVRFQGPFGKFMLSASSAPAIMIAGGSGLGPIRAFAMEMREKGMVKTTWCFFGAQTHRDLYYRDDFSRFEKELPDFKFVPALSNEPAESNWQGERGLVTDVVKRSIQDLNGWEAYLCGPPGMIEACLKILQEKGIRDMDVYYDKFA</sequence>
<dbReference type="Proteomes" id="UP000179243">
    <property type="component" value="Unassembled WGS sequence"/>
</dbReference>
<dbReference type="PANTHER" id="PTHR47354:SF5">
    <property type="entry name" value="PROTEIN RFBI"/>
    <property type="match status" value="1"/>
</dbReference>
<evidence type="ECO:0000313" key="2">
    <source>
        <dbReference type="EMBL" id="OGK07010.1"/>
    </source>
</evidence>